<dbReference type="AlphaFoldDB" id="I0SK14"/>
<dbReference type="EMBL" id="AICP01000017">
    <property type="protein sequence ID" value="EID23717.1"/>
    <property type="molecule type" value="Genomic_DNA"/>
</dbReference>
<evidence type="ECO:0000313" key="2">
    <source>
        <dbReference type="Proteomes" id="UP000003245"/>
    </source>
</evidence>
<comment type="caution">
    <text evidence="1">The sequence shown here is derived from an EMBL/GenBank/DDBJ whole genome shotgun (WGS) entry which is preliminary data.</text>
</comment>
<dbReference type="Proteomes" id="UP000003245">
    <property type="component" value="Unassembled WGS sequence"/>
</dbReference>
<accession>I0SK14</accession>
<proteinExistence type="predicted"/>
<keyword evidence="2" id="KW-1185">Reference proteome</keyword>
<reference evidence="1 2" key="1">
    <citation type="submission" date="2012-01" db="EMBL/GenBank/DDBJ databases">
        <authorList>
            <person name="Harkins D.M."/>
            <person name="Madupu R."/>
            <person name="Durkin A.S."/>
            <person name="Torralba M."/>
            <person name="Methe B."/>
            <person name="Sutton G.G."/>
            <person name="Nelson K.E."/>
        </authorList>
    </citation>
    <scope>NUCLEOTIDE SEQUENCE [LARGE SCALE GENOMIC DNA]</scope>
    <source>
        <strain evidence="1 2">CCUG 39159</strain>
    </source>
</reference>
<evidence type="ECO:0008006" key="3">
    <source>
        <dbReference type="Google" id="ProtNLM"/>
    </source>
</evidence>
<evidence type="ECO:0000313" key="1">
    <source>
        <dbReference type="EMBL" id="EID23717.1"/>
    </source>
</evidence>
<name>I0SK14_STRAP</name>
<organism evidence="1 2">
    <name type="scientific">Streptococcus anginosus subsp. whileyi CCUG 39159</name>
    <dbReference type="NCBI Taxonomy" id="1095729"/>
    <lineage>
        <taxon>Bacteria</taxon>
        <taxon>Bacillati</taxon>
        <taxon>Bacillota</taxon>
        <taxon>Bacilli</taxon>
        <taxon>Lactobacillales</taxon>
        <taxon>Streptococcaceae</taxon>
        <taxon>Streptococcus</taxon>
        <taxon>Streptococcus anginosus group</taxon>
    </lineage>
</organism>
<sequence length="43" mass="4770">MKAGNQPCMASHRDCSKHCFEVADKTCEASIKAVRFSSSEEHL</sequence>
<protein>
    <recommendedName>
        <fullName evidence="3">Chlorohydrolase</fullName>
    </recommendedName>
</protein>
<gene>
    <name evidence="1" type="ORF">HMPREF1043_1015</name>
</gene>